<dbReference type="InterPro" id="IPR021800">
    <property type="entry name" value="DUF3369"/>
</dbReference>
<dbReference type="PANTHER" id="PTHR44757:SF2">
    <property type="entry name" value="BIOFILM ARCHITECTURE MAINTENANCE PROTEIN MBAA"/>
    <property type="match status" value="1"/>
</dbReference>
<dbReference type="AlphaFoldDB" id="A0A6L8WBZ1"/>
<dbReference type="RefSeq" id="WP_161316528.1">
    <property type="nucleotide sequence ID" value="NZ_WTUW01000009.1"/>
</dbReference>
<dbReference type="EMBL" id="WTUW01000009">
    <property type="protein sequence ID" value="MZR31943.1"/>
    <property type="molecule type" value="Genomic_DNA"/>
</dbReference>
<dbReference type="Pfam" id="PF00563">
    <property type="entry name" value="EAL"/>
    <property type="match status" value="1"/>
</dbReference>
<name>A0A6L8WBZ1_9PROT</name>
<dbReference type="NCBIfam" id="TIGR00254">
    <property type="entry name" value="GGDEF"/>
    <property type="match status" value="1"/>
</dbReference>
<dbReference type="PANTHER" id="PTHR44757">
    <property type="entry name" value="DIGUANYLATE CYCLASE DGCP"/>
    <property type="match status" value="1"/>
</dbReference>
<evidence type="ECO:0000313" key="3">
    <source>
        <dbReference type="EMBL" id="MZR31943.1"/>
    </source>
</evidence>
<dbReference type="Proteomes" id="UP000476030">
    <property type="component" value="Unassembled WGS sequence"/>
</dbReference>
<keyword evidence="4" id="KW-1185">Reference proteome</keyword>
<feature type="domain" description="EAL" evidence="1">
    <location>
        <begin position="490"/>
        <end position="744"/>
    </location>
</feature>
<dbReference type="Gene3D" id="3.30.70.270">
    <property type="match status" value="1"/>
</dbReference>
<dbReference type="Pfam" id="PF11849">
    <property type="entry name" value="DUF3369"/>
    <property type="match status" value="1"/>
</dbReference>
<dbReference type="InterPro" id="IPR052155">
    <property type="entry name" value="Biofilm_reg_signaling"/>
</dbReference>
<dbReference type="InterPro" id="IPR035919">
    <property type="entry name" value="EAL_sf"/>
</dbReference>
<dbReference type="InterPro" id="IPR043128">
    <property type="entry name" value="Rev_trsase/Diguanyl_cyclase"/>
</dbReference>
<sequence>MIIQSVENPMPALSVARNARQINQATARKVLLVSISIPKNDNSYGSLDNFVFGPVPVVFLIAETALAARKMLEEHPDIAVLILDVSGEKGESGLALVRHMREEQHNKALRVVLLGESVTPDETQNLFLEYDVSDYRDVSVINMPKLFTSLTIALQSYERLISEEDSKKSLQTILDITKELYDVRSVEDFCLTILTQLQVICKNVEDCFFAIPNEHSGELSVTAGKGRYVTANKQRVSDIVSEELFEMILGASVRRENIFNLNESILCICRDDKLKGVVVLENRMPLTFLEMRQIELICANITLGLENADMFEEIKRLAFNDSLTGLDSRAKFRTEVQAHIEQVAKPDKHRFVVVQFTLEHLPELNIALGHDAGDELLQFVSEQLVVIFPGAVSIARTSGNGFGLCLPYTRNTDLRQIPKTIYSLFESGTTNRDNMPHISPRIGLALYPGDADNATSLWRNTNIALANLKVQNGSYFCFYNNTIANDINARVEMNNALKAGIGRKDLSLNYQPQIDLQSGGVIGVEALIRWQREDGHFVSPDEFIPVAESSGLIAPISEWVLYEACHQRKAWLDQGPEDFRVAVNLSLSIFKNDDFVELIKKTLADTGCRPGLLELEVTEGVIMENPEQTLQNFRELRELGVSFAIDDFGTGYSSLSYLRQLPVSALKIDKAFIDGLSENDDDAAIARTVISLGRSLGMKVLAEGVETMAQVEFLWSAQCHMAQGFHFSRPVAAEKVLPFIRDTGRSGFAQTSLF</sequence>
<reference evidence="3 4" key="1">
    <citation type="submission" date="2019-12" db="EMBL/GenBank/DDBJ databases">
        <title>Snethiella sp. nov. sp. isolated from sea sand.</title>
        <authorList>
            <person name="Kim J."/>
            <person name="Jeong S.E."/>
            <person name="Jung H.S."/>
            <person name="Jeon C.O."/>
        </authorList>
    </citation>
    <scope>NUCLEOTIDE SEQUENCE [LARGE SCALE GENOMIC DNA]</scope>
    <source>
        <strain evidence="3 4">DP05</strain>
    </source>
</reference>
<dbReference type="InterPro" id="IPR000160">
    <property type="entry name" value="GGDEF_dom"/>
</dbReference>
<dbReference type="Gene3D" id="3.20.20.450">
    <property type="entry name" value="EAL domain"/>
    <property type="match status" value="1"/>
</dbReference>
<dbReference type="SUPFAM" id="SSF55073">
    <property type="entry name" value="Nucleotide cyclase"/>
    <property type="match status" value="1"/>
</dbReference>
<dbReference type="SMART" id="SM00052">
    <property type="entry name" value="EAL"/>
    <property type="match status" value="1"/>
</dbReference>
<proteinExistence type="predicted"/>
<evidence type="ECO:0000259" key="1">
    <source>
        <dbReference type="PROSITE" id="PS50883"/>
    </source>
</evidence>
<gene>
    <name evidence="3" type="ORF">GQE98_14995</name>
</gene>
<dbReference type="PROSITE" id="PS50887">
    <property type="entry name" value="GGDEF"/>
    <property type="match status" value="1"/>
</dbReference>
<dbReference type="PROSITE" id="PS50883">
    <property type="entry name" value="EAL"/>
    <property type="match status" value="1"/>
</dbReference>
<dbReference type="SMART" id="SM00267">
    <property type="entry name" value="GGDEF"/>
    <property type="match status" value="1"/>
</dbReference>
<evidence type="ECO:0000259" key="2">
    <source>
        <dbReference type="PROSITE" id="PS50887"/>
    </source>
</evidence>
<accession>A0A6L8WBZ1</accession>
<dbReference type="SUPFAM" id="SSF141868">
    <property type="entry name" value="EAL domain-like"/>
    <property type="match status" value="1"/>
</dbReference>
<evidence type="ECO:0000313" key="4">
    <source>
        <dbReference type="Proteomes" id="UP000476030"/>
    </source>
</evidence>
<dbReference type="InterPro" id="IPR029787">
    <property type="entry name" value="Nucleotide_cyclase"/>
</dbReference>
<organism evidence="3 4">
    <name type="scientific">Sneathiella litorea</name>
    <dbReference type="NCBI Taxonomy" id="2606216"/>
    <lineage>
        <taxon>Bacteria</taxon>
        <taxon>Pseudomonadati</taxon>
        <taxon>Pseudomonadota</taxon>
        <taxon>Alphaproteobacteria</taxon>
        <taxon>Sneathiellales</taxon>
        <taxon>Sneathiellaceae</taxon>
        <taxon>Sneathiella</taxon>
    </lineage>
</organism>
<protein>
    <submittedName>
        <fullName evidence="3">EAL domain-containing protein</fullName>
    </submittedName>
</protein>
<feature type="domain" description="GGDEF" evidence="2">
    <location>
        <begin position="349"/>
        <end position="481"/>
    </location>
</feature>
<dbReference type="CDD" id="cd01949">
    <property type="entry name" value="GGDEF"/>
    <property type="match status" value="1"/>
</dbReference>
<dbReference type="InterPro" id="IPR001633">
    <property type="entry name" value="EAL_dom"/>
</dbReference>
<dbReference type="SUPFAM" id="SSF55781">
    <property type="entry name" value="GAF domain-like"/>
    <property type="match status" value="1"/>
</dbReference>
<dbReference type="CDD" id="cd01948">
    <property type="entry name" value="EAL"/>
    <property type="match status" value="1"/>
</dbReference>
<comment type="caution">
    <text evidence="3">The sequence shown here is derived from an EMBL/GenBank/DDBJ whole genome shotgun (WGS) entry which is preliminary data.</text>
</comment>
<dbReference type="Pfam" id="PF00990">
    <property type="entry name" value="GGDEF"/>
    <property type="match status" value="1"/>
</dbReference>